<evidence type="ECO:0000256" key="1">
    <source>
        <dbReference type="ARBA" id="ARBA00022737"/>
    </source>
</evidence>
<evidence type="ECO:0000313" key="5">
    <source>
        <dbReference type="Proteomes" id="UP000281553"/>
    </source>
</evidence>
<gene>
    <name evidence="4" type="ORF">DILT_LOCUS7255</name>
</gene>
<feature type="compositionally biased region" description="Low complexity" evidence="2">
    <location>
        <begin position="8"/>
        <end position="19"/>
    </location>
</feature>
<dbReference type="InterPro" id="IPR036116">
    <property type="entry name" value="FN3_sf"/>
</dbReference>
<dbReference type="PANTHER" id="PTHR46708:SF2">
    <property type="entry name" value="FIBRONECTIN TYPE-III DOMAIN-CONTAINING PROTEIN"/>
    <property type="match status" value="1"/>
</dbReference>
<sequence>MPPPTAPAAPSITEASPTSLRVSWPRPLDDTNGTFVYRATAVATKLMMPHIKDSCKTSSNDSILSCAISGLLPDTTYTVTVIGCSHKLCSSSSAPTEVRTLPGAPTHIRVGDLSATSANVSWTWSPGPHNYQVTVATGVHEKGMSECTSFDGAHCMLTGMHPDTVYNIYVVACSVVTVQCSLPSEVPITVKTLPTALNNLQVSDITSVSFTVARPTSEGIKENTTVKYHYFATTADGANIVSNCTIISETQCILAGLHPDTLYNITRVTCSILTEECTPALIAPISVRTYPAAPTHIQVTDLTETRVNVSWTWPPGVHTSQIIVATAMTEEIVADCASFHEAHCMLIGLHPDTAYNITVVACSVATVQCSPPSLVRITVKTLPAGLHFTFHHFDPVMQLLC</sequence>
<dbReference type="AlphaFoldDB" id="A0A3P7L445"/>
<dbReference type="PROSITE" id="PS50853">
    <property type="entry name" value="FN3"/>
    <property type="match status" value="3"/>
</dbReference>
<protein>
    <recommendedName>
        <fullName evidence="3">Fibronectin type-III domain-containing protein</fullName>
    </recommendedName>
</protein>
<dbReference type="Pfam" id="PF00041">
    <property type="entry name" value="fn3"/>
    <property type="match status" value="3"/>
</dbReference>
<dbReference type="InterPro" id="IPR050991">
    <property type="entry name" value="ECM_Regulatory_Proteins"/>
</dbReference>
<feature type="domain" description="Fibronectin type-III" evidence="3">
    <location>
        <begin position="293"/>
        <end position="384"/>
    </location>
</feature>
<dbReference type="SMART" id="SM00060">
    <property type="entry name" value="FN3"/>
    <property type="match status" value="4"/>
</dbReference>
<reference evidence="4 5" key="1">
    <citation type="submission" date="2018-11" db="EMBL/GenBank/DDBJ databases">
        <authorList>
            <consortium name="Pathogen Informatics"/>
        </authorList>
    </citation>
    <scope>NUCLEOTIDE SEQUENCE [LARGE SCALE GENOMIC DNA]</scope>
</reference>
<dbReference type="OrthoDB" id="10253954at2759"/>
<evidence type="ECO:0000313" key="4">
    <source>
        <dbReference type="EMBL" id="VDN11424.1"/>
    </source>
</evidence>
<organism evidence="4 5">
    <name type="scientific">Dibothriocephalus latus</name>
    <name type="common">Fish tapeworm</name>
    <name type="synonym">Diphyllobothrium latum</name>
    <dbReference type="NCBI Taxonomy" id="60516"/>
    <lineage>
        <taxon>Eukaryota</taxon>
        <taxon>Metazoa</taxon>
        <taxon>Spiralia</taxon>
        <taxon>Lophotrochozoa</taxon>
        <taxon>Platyhelminthes</taxon>
        <taxon>Cestoda</taxon>
        <taxon>Eucestoda</taxon>
        <taxon>Diphyllobothriidea</taxon>
        <taxon>Diphyllobothriidae</taxon>
        <taxon>Dibothriocephalus</taxon>
    </lineage>
</organism>
<dbReference type="CDD" id="cd00063">
    <property type="entry name" value="FN3"/>
    <property type="match status" value="4"/>
</dbReference>
<dbReference type="SUPFAM" id="SSF49265">
    <property type="entry name" value="Fibronectin type III"/>
    <property type="match status" value="2"/>
</dbReference>
<feature type="domain" description="Fibronectin type-III" evidence="3">
    <location>
        <begin position="104"/>
        <end position="195"/>
    </location>
</feature>
<dbReference type="Proteomes" id="UP000281553">
    <property type="component" value="Unassembled WGS sequence"/>
</dbReference>
<feature type="region of interest" description="Disordered" evidence="2">
    <location>
        <begin position="1"/>
        <end position="24"/>
    </location>
</feature>
<accession>A0A3P7L445</accession>
<dbReference type="PANTHER" id="PTHR46708">
    <property type="entry name" value="TENASCIN"/>
    <property type="match status" value="1"/>
</dbReference>
<dbReference type="InterPro" id="IPR003961">
    <property type="entry name" value="FN3_dom"/>
</dbReference>
<dbReference type="EMBL" id="UYRU01051416">
    <property type="protein sequence ID" value="VDN11424.1"/>
    <property type="molecule type" value="Genomic_DNA"/>
</dbReference>
<keyword evidence="1" id="KW-0677">Repeat</keyword>
<evidence type="ECO:0000256" key="2">
    <source>
        <dbReference type="SAM" id="MobiDB-lite"/>
    </source>
</evidence>
<feature type="domain" description="Fibronectin type-III" evidence="3">
    <location>
        <begin position="6"/>
        <end position="103"/>
    </location>
</feature>
<dbReference type="Gene3D" id="2.60.40.10">
    <property type="entry name" value="Immunoglobulins"/>
    <property type="match status" value="4"/>
</dbReference>
<name>A0A3P7L445_DIBLA</name>
<dbReference type="InterPro" id="IPR013783">
    <property type="entry name" value="Ig-like_fold"/>
</dbReference>
<evidence type="ECO:0000259" key="3">
    <source>
        <dbReference type="PROSITE" id="PS50853"/>
    </source>
</evidence>
<keyword evidence="5" id="KW-1185">Reference proteome</keyword>
<proteinExistence type="predicted"/>